<evidence type="ECO:0000259" key="8">
    <source>
        <dbReference type="SMART" id="SM00965"/>
    </source>
</evidence>
<dbReference type="PROSITE" id="PS52016">
    <property type="entry name" value="TONB_DEPENDENT_REC_3"/>
    <property type="match status" value="1"/>
</dbReference>
<dbReference type="NCBIfam" id="TIGR04057">
    <property type="entry name" value="SusC_RagA_signa"/>
    <property type="match status" value="1"/>
</dbReference>
<dbReference type="InterPro" id="IPR037066">
    <property type="entry name" value="Plug_dom_sf"/>
</dbReference>
<dbReference type="InterPro" id="IPR012910">
    <property type="entry name" value="Plug_dom"/>
</dbReference>
<dbReference type="InterPro" id="IPR008969">
    <property type="entry name" value="CarboxyPept-like_regulatory"/>
</dbReference>
<dbReference type="Pfam" id="PF07660">
    <property type="entry name" value="STN"/>
    <property type="match status" value="1"/>
</dbReference>
<dbReference type="InterPro" id="IPR023997">
    <property type="entry name" value="TonB-dep_OMP_SusC/RagA_CS"/>
</dbReference>
<dbReference type="FunFam" id="2.60.40.1120:FF:000003">
    <property type="entry name" value="Outer membrane protein Omp121"/>
    <property type="match status" value="1"/>
</dbReference>
<evidence type="ECO:0000256" key="6">
    <source>
        <dbReference type="ARBA" id="ARBA00023237"/>
    </source>
</evidence>
<keyword evidence="6 7" id="KW-0998">Cell outer membrane</keyword>
<dbReference type="Pfam" id="PF07715">
    <property type="entry name" value="Plug"/>
    <property type="match status" value="1"/>
</dbReference>
<keyword evidence="10" id="KW-1185">Reference proteome</keyword>
<dbReference type="Pfam" id="PF13715">
    <property type="entry name" value="CarbopepD_reg_2"/>
    <property type="match status" value="1"/>
</dbReference>
<organism evidence="9 10">
    <name type="scientific">Aquipluma nitroreducens</name>
    <dbReference type="NCBI Taxonomy" id="2010828"/>
    <lineage>
        <taxon>Bacteria</taxon>
        <taxon>Pseudomonadati</taxon>
        <taxon>Bacteroidota</taxon>
        <taxon>Bacteroidia</taxon>
        <taxon>Marinilabiliales</taxon>
        <taxon>Prolixibacteraceae</taxon>
        <taxon>Aquipluma</taxon>
    </lineage>
</organism>
<proteinExistence type="inferred from homology"/>
<evidence type="ECO:0000256" key="4">
    <source>
        <dbReference type="ARBA" id="ARBA00022692"/>
    </source>
</evidence>
<name>A0A5K7SFG7_9BACT</name>
<comment type="subcellular location">
    <subcellularLocation>
        <location evidence="1 7">Cell outer membrane</location>
        <topology evidence="1 7">Multi-pass membrane protein</topology>
    </subcellularLocation>
</comment>
<keyword evidence="4 7" id="KW-0812">Transmembrane</keyword>
<dbReference type="Gene3D" id="2.170.130.10">
    <property type="entry name" value="TonB-dependent receptor, plug domain"/>
    <property type="match status" value="1"/>
</dbReference>
<dbReference type="EMBL" id="AP018694">
    <property type="protein sequence ID" value="BBE20328.1"/>
    <property type="molecule type" value="Genomic_DNA"/>
</dbReference>
<dbReference type="SUPFAM" id="SSF49464">
    <property type="entry name" value="Carboxypeptidase regulatory domain-like"/>
    <property type="match status" value="1"/>
</dbReference>
<keyword evidence="2 7" id="KW-0813">Transport</keyword>
<dbReference type="Gene3D" id="2.40.170.20">
    <property type="entry name" value="TonB-dependent receptor, beta-barrel domain"/>
    <property type="match status" value="1"/>
</dbReference>
<evidence type="ECO:0000313" key="10">
    <source>
        <dbReference type="Proteomes" id="UP001193389"/>
    </source>
</evidence>
<evidence type="ECO:0000256" key="7">
    <source>
        <dbReference type="PROSITE-ProRule" id="PRU01360"/>
    </source>
</evidence>
<evidence type="ECO:0000256" key="3">
    <source>
        <dbReference type="ARBA" id="ARBA00022452"/>
    </source>
</evidence>
<evidence type="ECO:0000256" key="2">
    <source>
        <dbReference type="ARBA" id="ARBA00022448"/>
    </source>
</evidence>
<keyword evidence="5 7" id="KW-0472">Membrane</keyword>
<dbReference type="Proteomes" id="UP001193389">
    <property type="component" value="Chromosome"/>
</dbReference>
<dbReference type="InterPro" id="IPR036942">
    <property type="entry name" value="Beta-barrel_TonB_sf"/>
</dbReference>
<dbReference type="NCBIfam" id="TIGR04056">
    <property type="entry name" value="OMP_RagA_SusC"/>
    <property type="match status" value="1"/>
</dbReference>
<dbReference type="AlphaFoldDB" id="A0A5K7SFG7"/>
<keyword evidence="3 7" id="KW-1134">Transmembrane beta strand</keyword>
<evidence type="ECO:0000313" key="9">
    <source>
        <dbReference type="EMBL" id="BBE20328.1"/>
    </source>
</evidence>
<sequence>MEKKLKLIIPWSNSPGVRKMLLCMKLTLVISLVAVLQTWAAVSYSQTTTLSINLKNATVQTVLQQIEDQSEFYFLYSRSLINVDRTVDVQLKDAKISEVLYALFNGADVAYKVDGRQIVLSKKSESSAFDMQQQKSISGKVTDSSGASLPGVSVVVKGTTNGTITDSNGVYSISNIPVNSTLQFSFVGMKMQEIKISNQTSINVLMVDETIGIEEVVAVGYGVMRKSDLTGSVGSVKSEVLKKQSVASFEQGLQGKVAGVQVTATSGSPGGTVDIRIRGGNSLTSGNQPLYVIDGYPVTAGGSAGGSGSGQNPLATLNPGDIESMEILKDASATAIYGSRGANGVVLITTKRGKTGKTTVNYDGYAGVQQVAKKLDMMNATEWGTMANAAAANDARPAYYPSATPNPLYPAISELGEGTDWQNEIFRSSAPIQNHNVTVTGGSENTKFSVLVGYFDQESVVKNQDFNRISFRNNIDTKISKRINLATSFTASRVTSNVGRENGDGGGNTSIINAALVMPPTVPVFNPTTGDYTSMNFLSGGSAVPNPVPYVNFLKDKGTIDRVLGSADLSVSLMEGLTLKFSLGADLSSALREVYEPKQTNTGYNANGIAQQQNNRNQSLSNENILTYLKKSGIHSINAMIGTSALSVENKSSSMTARNFISDIYEYNNLDAGATWDKPYSGRDKNTLLSGFGRLNYVLMDRYLITVTGRADGSSKFGTNNKWAFFPSFAAAWRMDQETFMQPMNWISNLKLRGSYGITGNQNIPSYSSVEKMNTYVYPIGGITNVGIAAQNMPNPDLKWETTAITDIGVDFGFLENRFNLTADYYYKKTTDLLWNISVPLTTGFSSVLKNLGSLENKGLELSISADVLTGDFKWNTMLNWSANRNKVLSIPGYIPSQQGTISGHLKVNGSWLEPGLPVGVWNLLKTTGVMHTQAERDAAARVASTTFDQVGDMGFYDKNKDGKISFGEDRTIVGDPNPDFIFGWTNNFTYKNFDLSIYINGTYGNDIYNVLRAETNIVSTWGNQRKEVLDYWTPTNVNAKYPRAHVLVNQNMLQSDFLIEDGSYLRVQNLTLGYKIRKSSFFQSLRVYVTGQNLLTLTKYSGYNPEVNSQGQSNLQLGVDYNAYPASRSFILGVNIDF</sequence>
<protein>
    <submittedName>
        <fullName evidence="9">TonB family protein</fullName>
    </submittedName>
</protein>
<feature type="domain" description="Secretin/TonB short N-terminal" evidence="8">
    <location>
        <begin position="72"/>
        <end position="123"/>
    </location>
</feature>
<evidence type="ECO:0000256" key="5">
    <source>
        <dbReference type="ARBA" id="ARBA00023136"/>
    </source>
</evidence>
<evidence type="ECO:0000256" key="1">
    <source>
        <dbReference type="ARBA" id="ARBA00004571"/>
    </source>
</evidence>
<dbReference type="KEGG" id="anf:AQPE_4519"/>
<comment type="similarity">
    <text evidence="7">Belongs to the TonB-dependent receptor family.</text>
</comment>
<accession>A0A5K7SFG7</accession>
<dbReference type="InterPro" id="IPR023996">
    <property type="entry name" value="TonB-dep_OMP_SusC/RagA"/>
</dbReference>
<dbReference type="SMART" id="SM00965">
    <property type="entry name" value="STN"/>
    <property type="match status" value="1"/>
</dbReference>
<dbReference type="FunFam" id="2.170.130.10:FF:000008">
    <property type="entry name" value="SusC/RagA family TonB-linked outer membrane protein"/>
    <property type="match status" value="1"/>
</dbReference>
<dbReference type="SUPFAM" id="SSF56935">
    <property type="entry name" value="Porins"/>
    <property type="match status" value="1"/>
</dbReference>
<dbReference type="Gene3D" id="2.60.40.1120">
    <property type="entry name" value="Carboxypeptidase-like, regulatory domain"/>
    <property type="match status" value="1"/>
</dbReference>
<reference evidence="9" key="1">
    <citation type="journal article" date="2020" name="Int. J. Syst. Evol. Microbiol.">
        <title>Aquipluma nitroreducens gen. nov. sp. nov., a novel facultatively anaerobic bacterium isolated from a freshwater lake.</title>
        <authorList>
            <person name="Watanabe M."/>
            <person name="Kojima H."/>
            <person name="Fukui M."/>
        </authorList>
    </citation>
    <scope>NUCLEOTIDE SEQUENCE</scope>
    <source>
        <strain evidence="9">MeG22</strain>
    </source>
</reference>
<dbReference type="GO" id="GO:0009279">
    <property type="term" value="C:cell outer membrane"/>
    <property type="evidence" value="ECO:0007669"/>
    <property type="project" value="UniProtKB-SubCell"/>
</dbReference>
<dbReference type="InterPro" id="IPR039426">
    <property type="entry name" value="TonB-dep_rcpt-like"/>
</dbReference>
<dbReference type="InterPro" id="IPR011662">
    <property type="entry name" value="Secretin/TonB_short_N"/>
</dbReference>
<gene>
    <name evidence="9" type="ORF">AQPE_4519</name>
</gene>